<dbReference type="Proteomes" id="UP000217895">
    <property type="component" value="Chromosome"/>
</dbReference>
<evidence type="ECO:0000313" key="1">
    <source>
        <dbReference type="EMBL" id="BAY54939.1"/>
    </source>
</evidence>
<name>A0A1Z4JDV9_LEPBY</name>
<evidence type="ECO:0000313" key="2">
    <source>
        <dbReference type="Proteomes" id="UP000217895"/>
    </source>
</evidence>
<evidence type="ECO:0008006" key="3">
    <source>
        <dbReference type="Google" id="ProtNLM"/>
    </source>
</evidence>
<keyword evidence="2" id="KW-1185">Reference proteome</keyword>
<sequence>MADRTRSLIQFLTDELAVSSDSIKIGLQYSEEIDSLLPIVLWQYGFITLTELETIFDWLAASTSVISSSHLSDRVTLWLDEVIQ</sequence>
<reference evidence="1 2" key="1">
    <citation type="submission" date="2017-06" db="EMBL/GenBank/DDBJ databases">
        <title>Genome sequencing of cyanobaciteial culture collection at National Institute for Environmental Studies (NIES).</title>
        <authorList>
            <person name="Hirose Y."/>
            <person name="Shimura Y."/>
            <person name="Fujisawa T."/>
            <person name="Nakamura Y."/>
            <person name="Kawachi M."/>
        </authorList>
    </citation>
    <scope>NUCLEOTIDE SEQUENCE [LARGE SCALE GENOMIC DNA]</scope>
    <source>
        <strain evidence="1 2">NIES-2135</strain>
    </source>
</reference>
<dbReference type="InterPro" id="IPR021336">
    <property type="entry name" value="DUF2949"/>
</dbReference>
<gene>
    <name evidence="1" type="ORF">NIES2135_17590</name>
</gene>
<organism evidence="1 2">
    <name type="scientific">Leptolyngbya boryana NIES-2135</name>
    <dbReference type="NCBI Taxonomy" id="1973484"/>
    <lineage>
        <taxon>Bacteria</taxon>
        <taxon>Bacillati</taxon>
        <taxon>Cyanobacteriota</taxon>
        <taxon>Cyanophyceae</taxon>
        <taxon>Leptolyngbyales</taxon>
        <taxon>Leptolyngbyaceae</taxon>
        <taxon>Leptolyngbya group</taxon>
        <taxon>Leptolyngbya</taxon>
    </lineage>
</organism>
<proteinExistence type="predicted"/>
<dbReference type="AlphaFoldDB" id="A0A1Z4JDV9"/>
<dbReference type="Pfam" id="PF11165">
    <property type="entry name" value="DUF2949"/>
    <property type="match status" value="1"/>
</dbReference>
<protein>
    <recommendedName>
        <fullName evidence="3">DUF2949 domain-containing protein</fullName>
    </recommendedName>
</protein>
<accession>A0A1Z4JDV9</accession>
<dbReference type="EMBL" id="AP018203">
    <property type="protein sequence ID" value="BAY54939.1"/>
    <property type="molecule type" value="Genomic_DNA"/>
</dbReference>